<feature type="domain" description="F-box" evidence="1">
    <location>
        <begin position="3"/>
        <end position="50"/>
    </location>
</feature>
<evidence type="ECO:0000313" key="2">
    <source>
        <dbReference type="EMBL" id="CAF0945407.1"/>
    </source>
</evidence>
<dbReference type="AlphaFoldDB" id="A0A814CV27"/>
<proteinExistence type="predicted"/>
<comment type="caution">
    <text evidence="2">The sequence shown here is derived from an EMBL/GenBank/DDBJ whole genome shotgun (WGS) entry which is preliminary data.</text>
</comment>
<dbReference type="PROSITE" id="PS50181">
    <property type="entry name" value="FBOX"/>
    <property type="match status" value="1"/>
</dbReference>
<dbReference type="EMBL" id="CAJOBD010005229">
    <property type="protein sequence ID" value="CAF4024102.1"/>
    <property type="molecule type" value="Genomic_DNA"/>
</dbReference>
<evidence type="ECO:0000313" key="4">
    <source>
        <dbReference type="Proteomes" id="UP000663864"/>
    </source>
</evidence>
<evidence type="ECO:0000313" key="3">
    <source>
        <dbReference type="EMBL" id="CAF4024102.1"/>
    </source>
</evidence>
<evidence type="ECO:0000259" key="1">
    <source>
        <dbReference type="PROSITE" id="PS50181"/>
    </source>
</evidence>
<dbReference type="InterPro" id="IPR001810">
    <property type="entry name" value="F-box_dom"/>
</dbReference>
<gene>
    <name evidence="3" type="ORF">JBS370_LOCUS27583</name>
    <name evidence="2" type="ORF">ZHD862_LOCUS9704</name>
</gene>
<dbReference type="EMBL" id="CAJNOT010000336">
    <property type="protein sequence ID" value="CAF0945407.1"/>
    <property type="molecule type" value="Genomic_DNA"/>
</dbReference>
<organism evidence="2 4">
    <name type="scientific">Rotaria sordida</name>
    <dbReference type="NCBI Taxonomy" id="392033"/>
    <lineage>
        <taxon>Eukaryota</taxon>
        <taxon>Metazoa</taxon>
        <taxon>Spiralia</taxon>
        <taxon>Gnathifera</taxon>
        <taxon>Rotifera</taxon>
        <taxon>Eurotatoria</taxon>
        <taxon>Bdelloidea</taxon>
        <taxon>Philodinida</taxon>
        <taxon>Philodinidae</taxon>
        <taxon>Rotaria</taxon>
    </lineage>
</organism>
<dbReference type="SUPFAM" id="SSF81383">
    <property type="entry name" value="F-box domain"/>
    <property type="match status" value="1"/>
</dbReference>
<dbReference type="Proteomes" id="UP000663836">
    <property type="component" value="Unassembled WGS sequence"/>
</dbReference>
<protein>
    <recommendedName>
        <fullName evidence="1">F-box domain-containing protein</fullName>
    </recommendedName>
</protein>
<dbReference type="InterPro" id="IPR036047">
    <property type="entry name" value="F-box-like_dom_sf"/>
</dbReference>
<accession>A0A814CV27</accession>
<sequence length="625" mass="72434">MSVSSFEILPDDILYGIFDYLSPVDVLRSFFSLTKRLSNMIINEYLWHIHIGDSTMSLLMFNDHCQNVLKLIGSRVVSLRLTLTNTIGGWSLISSSLQYHQTILLQRLHLIDIKPHEFDKLLRNHLIKQLHTLLVDVTLSNPFNSLQIEGVYLVKVCSQLPLLRICRLPFNHDNGNVNQIKNYSLGYQMTLPNLLNANHLRTLTIGIHTSYFLQRLLLCIPFIENLSVGIQDQYINENDANEIISMPTTIDAHLLRYLSRLFIHCVNRISFHRTIGLLSSVFGQLCHLSLKLEAFTLISGPLIISGDIIQQVCIDRLKPMATYNLNLLLYVQNDLKEKIIFNSFFKVPFTHQQRPRVVIQECDKFDLSDMYHRFMVYTLPYNDTILSSFMFSRDLEKSCQMSINAIDLFSRANELVLSGYKKTNRLSDLGNCRSFISSLVPWSLLTKISVDGGEVITSVRLESILCLAYNVHTLQIHDDRGILPRAILLNTDNLGTRVYYQIKSLDIYDVTLTLQNAQRFCTLLANRLSNLKKLSFNICYSYYEWKLNLSRATDGKNKYTKRIANLIYFLADHLQQLVSLHINFSNLTFSETPCFPHLIRRQLHQYPPNRLYRLQCSFNLIQIWF</sequence>
<name>A0A814CV27_9BILA</name>
<dbReference type="Proteomes" id="UP000663864">
    <property type="component" value="Unassembled WGS sequence"/>
</dbReference>
<reference evidence="2" key="1">
    <citation type="submission" date="2021-02" db="EMBL/GenBank/DDBJ databases">
        <authorList>
            <person name="Nowell W R."/>
        </authorList>
    </citation>
    <scope>NUCLEOTIDE SEQUENCE</scope>
</reference>